<feature type="region of interest" description="Disordered" evidence="1">
    <location>
        <begin position="568"/>
        <end position="599"/>
    </location>
</feature>
<feature type="region of interest" description="Disordered" evidence="1">
    <location>
        <begin position="844"/>
        <end position="867"/>
    </location>
</feature>
<keyword evidence="5" id="KW-1185">Reference proteome</keyword>
<dbReference type="Proteomes" id="UP001367508">
    <property type="component" value="Unassembled WGS sequence"/>
</dbReference>
<evidence type="ECO:0000256" key="2">
    <source>
        <dbReference type="SAM" id="Phobius"/>
    </source>
</evidence>
<reference evidence="4 5" key="1">
    <citation type="submission" date="2024-01" db="EMBL/GenBank/DDBJ databases">
        <title>The genomes of 5 underutilized Papilionoideae crops provide insights into root nodulation and disease resistanc.</title>
        <authorList>
            <person name="Jiang F."/>
        </authorList>
    </citation>
    <scope>NUCLEOTIDE SEQUENCE [LARGE SCALE GENOMIC DNA]</scope>
    <source>
        <strain evidence="4">LVBAO_FW01</strain>
        <tissue evidence="4">Leaves</tissue>
    </source>
</reference>
<dbReference type="Pfam" id="PF00226">
    <property type="entry name" value="DnaJ"/>
    <property type="match status" value="1"/>
</dbReference>
<keyword evidence="2" id="KW-0812">Transmembrane</keyword>
<evidence type="ECO:0000313" key="5">
    <source>
        <dbReference type="Proteomes" id="UP001367508"/>
    </source>
</evidence>
<dbReference type="CDD" id="cd06257">
    <property type="entry name" value="DnaJ"/>
    <property type="match status" value="1"/>
</dbReference>
<dbReference type="PANTHER" id="PTHR44137:SF51">
    <property type="entry name" value="MOLECULAR CHAPERONE HSP40_DNAJ FAMILY PROTEIN"/>
    <property type="match status" value="1"/>
</dbReference>
<dbReference type="PANTHER" id="PTHR44137">
    <property type="entry name" value="BNAC03G44070D PROTEIN"/>
    <property type="match status" value="1"/>
</dbReference>
<evidence type="ECO:0000259" key="3">
    <source>
        <dbReference type="PROSITE" id="PS50076"/>
    </source>
</evidence>
<accession>A0AAN9MD71</accession>
<dbReference type="InterPro" id="IPR018253">
    <property type="entry name" value="DnaJ_domain_CS"/>
</dbReference>
<feature type="region of interest" description="Disordered" evidence="1">
    <location>
        <begin position="450"/>
        <end position="513"/>
    </location>
</feature>
<sequence>MQKATGFRIIQKTRRASSAQFLATLHSCVFSVRLVLEMRYLNTYIEFVVTLLIRFCHAITGLCFLSIVANVVVSFWTIYRVCQASVIEGSIFIMHVKLSGSRMECNKDAALRAKRLAEKMLLQRDLGGAKLFAMRAQDLHPNLDGISQLLATIEVYISAEKKVNGEVDWYRILGVQPLADDETIRRHYRKMALTLHPDKNKSVGADGAFNLISQAWSLLSDKANRITYDQKYSLWGIYQGNSGGKSSVPASQNGLYNMSNAANWKDRDQRSATHPIPTPVSPMTLKQTFWTMCSFCRTKFEYHTVYICCNLVCTSCHKPFFAFESAPPPGYRNVSSTSRISQMKQHNFNSTGIERNGHVSGRTPMSAVNSSLGLGPFSTPGGISRTLSSTAAEAPGVFRMSSENLKRRHEDSTPVIREEAQFRKIHVVERTGASSAFQSSFFGSNSILKGGKVRKKRRTNEHKVDSDRRDMETKTASQNEGTNLAPEFGSQKHSFDTGRANAAGSHKRNGIRDVSQLQMKNILMEKARKEILKKLDEWNTSSLSKNLGKSKNTDTEIREKDKGRAINGVKSGGQEYVDSETTGKKCFSADPEPEVPDSLSMNVPDPDFHDFDGDRIENAFGENQVWAAYDNDDGMPRYYCLIHSVISKSPFKMRISWLNAKGNDELAPIKWIGSGFPKTSGDFRIGKHGFYSTLNSFSHRVKWTKGSRGVVHIYPKKGDVWALYRNWSLDWNEFTEDEIIQKYDMVEVLEDYSEDQGVNVAPLVKVAGFKTVFRQNADPRKIRNILKAEMFRFSHQVPSYLLTGEEGHNAPQGCLELDPAALPMELLQVITEAAEHEMAMTTEKPLEDELRQKENSREDGFRCQTTEVEDSNEALGKKIADLSRQLVHSLQSPNPYKLEQLFLDFAVCWWGYNFEFSGVAL</sequence>
<protein>
    <recommendedName>
        <fullName evidence="3">J domain-containing protein</fullName>
    </recommendedName>
</protein>
<organism evidence="4 5">
    <name type="scientific">Canavalia gladiata</name>
    <name type="common">Sword bean</name>
    <name type="synonym">Dolichos gladiatus</name>
    <dbReference type="NCBI Taxonomy" id="3824"/>
    <lineage>
        <taxon>Eukaryota</taxon>
        <taxon>Viridiplantae</taxon>
        <taxon>Streptophyta</taxon>
        <taxon>Embryophyta</taxon>
        <taxon>Tracheophyta</taxon>
        <taxon>Spermatophyta</taxon>
        <taxon>Magnoliopsida</taxon>
        <taxon>eudicotyledons</taxon>
        <taxon>Gunneridae</taxon>
        <taxon>Pentapetalae</taxon>
        <taxon>rosids</taxon>
        <taxon>fabids</taxon>
        <taxon>Fabales</taxon>
        <taxon>Fabaceae</taxon>
        <taxon>Papilionoideae</taxon>
        <taxon>50 kb inversion clade</taxon>
        <taxon>NPAAA clade</taxon>
        <taxon>indigoferoid/millettioid clade</taxon>
        <taxon>Phaseoleae</taxon>
        <taxon>Canavalia</taxon>
    </lineage>
</organism>
<evidence type="ECO:0000256" key="1">
    <source>
        <dbReference type="SAM" id="MobiDB-lite"/>
    </source>
</evidence>
<dbReference type="Pfam" id="PF23551">
    <property type="entry name" value="Zn_ribbon_20"/>
    <property type="match status" value="1"/>
</dbReference>
<dbReference type="InterPro" id="IPR024593">
    <property type="entry name" value="DUF3444"/>
</dbReference>
<dbReference type="InterPro" id="IPR036869">
    <property type="entry name" value="J_dom_sf"/>
</dbReference>
<dbReference type="InterPro" id="IPR001623">
    <property type="entry name" value="DnaJ_domain"/>
</dbReference>
<keyword evidence="2" id="KW-1133">Transmembrane helix</keyword>
<feature type="compositionally biased region" description="Basic residues" evidence="1">
    <location>
        <begin position="451"/>
        <end position="460"/>
    </location>
</feature>
<gene>
    <name evidence="4" type="ORF">VNO77_09598</name>
</gene>
<dbReference type="Gene3D" id="1.10.287.110">
    <property type="entry name" value="DnaJ domain"/>
    <property type="match status" value="1"/>
</dbReference>
<keyword evidence="2" id="KW-0472">Membrane</keyword>
<dbReference type="PRINTS" id="PR00625">
    <property type="entry name" value="JDOMAIN"/>
</dbReference>
<dbReference type="EMBL" id="JAYMYQ010000002">
    <property type="protein sequence ID" value="KAK7350709.1"/>
    <property type="molecule type" value="Genomic_DNA"/>
</dbReference>
<evidence type="ECO:0000313" key="4">
    <source>
        <dbReference type="EMBL" id="KAK7350709.1"/>
    </source>
</evidence>
<comment type="caution">
    <text evidence="4">The sequence shown here is derived from an EMBL/GenBank/DDBJ whole genome shotgun (WGS) entry which is preliminary data.</text>
</comment>
<feature type="transmembrane region" description="Helical" evidence="2">
    <location>
        <begin position="48"/>
        <end position="76"/>
    </location>
</feature>
<dbReference type="PROSITE" id="PS50076">
    <property type="entry name" value="DNAJ_2"/>
    <property type="match status" value="1"/>
</dbReference>
<feature type="domain" description="J" evidence="3">
    <location>
        <begin position="168"/>
        <end position="232"/>
    </location>
</feature>
<name>A0AAN9MD71_CANGL</name>
<dbReference type="AlphaFoldDB" id="A0AAN9MD71"/>
<dbReference type="InterPro" id="IPR056988">
    <property type="entry name" value="Zn_ribbon_pln"/>
</dbReference>
<feature type="compositionally biased region" description="Basic and acidic residues" evidence="1">
    <location>
        <begin position="844"/>
        <end position="861"/>
    </location>
</feature>
<dbReference type="SUPFAM" id="SSF46565">
    <property type="entry name" value="Chaperone J-domain"/>
    <property type="match status" value="1"/>
</dbReference>
<dbReference type="SMART" id="SM00271">
    <property type="entry name" value="DnaJ"/>
    <property type="match status" value="1"/>
</dbReference>
<dbReference type="PROSITE" id="PS00636">
    <property type="entry name" value="DNAJ_1"/>
    <property type="match status" value="1"/>
</dbReference>
<dbReference type="Pfam" id="PF11926">
    <property type="entry name" value="DUF3444"/>
    <property type="match status" value="1"/>
</dbReference>
<proteinExistence type="predicted"/>
<feature type="compositionally biased region" description="Basic and acidic residues" evidence="1">
    <location>
        <begin position="461"/>
        <end position="473"/>
    </location>
</feature>